<gene>
    <name evidence="2" type="ORF">THAPSDRAFT_bd1802</name>
</gene>
<keyword evidence="3" id="KW-1185">Reference proteome</keyword>
<evidence type="ECO:0000313" key="3">
    <source>
        <dbReference type="Proteomes" id="UP000001449"/>
    </source>
</evidence>
<accession>B8LE76</accession>
<organism evidence="2 3">
    <name type="scientific">Thalassiosira pseudonana</name>
    <name type="common">Marine diatom</name>
    <name type="synonym">Cyclotella nana</name>
    <dbReference type="NCBI Taxonomy" id="35128"/>
    <lineage>
        <taxon>Eukaryota</taxon>
        <taxon>Sar</taxon>
        <taxon>Stramenopiles</taxon>
        <taxon>Ochrophyta</taxon>
        <taxon>Bacillariophyta</taxon>
        <taxon>Coscinodiscophyceae</taxon>
        <taxon>Thalassiosirophycidae</taxon>
        <taxon>Thalassiosirales</taxon>
        <taxon>Thalassiosiraceae</taxon>
        <taxon>Thalassiosira</taxon>
    </lineage>
</organism>
<dbReference type="EMBL" id="DS999431">
    <property type="protein sequence ID" value="EED86364.1"/>
    <property type="molecule type" value="Genomic_DNA"/>
</dbReference>
<protein>
    <submittedName>
        <fullName evidence="2">Uncharacterized protein</fullName>
    </submittedName>
</protein>
<dbReference type="OMA" id="ESACKPW"/>
<evidence type="ECO:0000256" key="1">
    <source>
        <dbReference type="SAM" id="MobiDB-lite"/>
    </source>
</evidence>
<feature type="region of interest" description="Disordered" evidence="1">
    <location>
        <begin position="31"/>
        <end position="51"/>
    </location>
</feature>
<dbReference type="AlphaFoldDB" id="B8LE76"/>
<evidence type="ECO:0000313" key="2">
    <source>
        <dbReference type="EMBL" id="EED86364.1"/>
    </source>
</evidence>
<sequence length="253" mass="28178">MCSLLHCKRSQQQASSPLCDCIETSNVDSSCKRQRTNNNSPPSSSSTSSVSIKKIKKSVAFTSKVNLRCFPSRQDTNPSYSSWIDAEEVNKMKEEAKRFAKLHYFHRAKRGQSQQTSSMPNYIHPSRYSIKGESLRGMEKITNLQHGKQRQSEKVEAIRAAIQEQQEQLVFNVLELYDAISASSPTSSTASITRSVLRLNAAKLSKVYSGKTQEALAYSRRVAAEDAIVAAEILEQDFRPDVIDVTTGSLTSC</sequence>
<name>B8LE76_THAPS</name>
<dbReference type="HOGENOM" id="CLU_1100383_0_0_1"/>
<feature type="compositionally biased region" description="Low complexity" evidence="1">
    <location>
        <begin position="36"/>
        <end position="51"/>
    </location>
</feature>
<dbReference type="RefSeq" id="XP_002297336.1">
    <property type="nucleotide sequence ID" value="XM_002297300.1"/>
</dbReference>
<proteinExistence type="predicted"/>
<dbReference type="Proteomes" id="UP000001449">
    <property type="component" value="Unassembled WGS sequence"/>
</dbReference>
<dbReference type="KEGG" id="tps:THAPSDRAFT_bd1802"/>
<reference evidence="2 3" key="2">
    <citation type="journal article" date="2008" name="Nature">
        <title>The Phaeodactylum genome reveals the evolutionary history of diatom genomes.</title>
        <authorList>
            <person name="Bowler C."/>
            <person name="Allen A.E."/>
            <person name="Badger J.H."/>
            <person name="Grimwood J."/>
            <person name="Jabbari K."/>
            <person name="Kuo A."/>
            <person name="Maheswari U."/>
            <person name="Martens C."/>
            <person name="Maumus F."/>
            <person name="Otillar R.P."/>
            <person name="Rayko E."/>
            <person name="Salamov A."/>
            <person name="Vandepoele K."/>
            <person name="Beszteri B."/>
            <person name="Gruber A."/>
            <person name="Heijde M."/>
            <person name="Katinka M."/>
            <person name="Mock T."/>
            <person name="Valentin K."/>
            <person name="Verret F."/>
            <person name="Berges J.A."/>
            <person name="Brownlee C."/>
            <person name="Cadoret J.P."/>
            <person name="Chiovitti A."/>
            <person name="Choi C.J."/>
            <person name="Coesel S."/>
            <person name="De Martino A."/>
            <person name="Detter J.C."/>
            <person name="Durkin C."/>
            <person name="Falciatore A."/>
            <person name="Fournet J."/>
            <person name="Haruta M."/>
            <person name="Huysman M.J."/>
            <person name="Jenkins B.D."/>
            <person name="Jiroutova K."/>
            <person name="Jorgensen R.E."/>
            <person name="Joubert Y."/>
            <person name="Kaplan A."/>
            <person name="Kroger N."/>
            <person name="Kroth P.G."/>
            <person name="La Roche J."/>
            <person name="Lindquist E."/>
            <person name="Lommer M."/>
            <person name="Martin-Jezequel V."/>
            <person name="Lopez P.J."/>
            <person name="Lucas S."/>
            <person name="Mangogna M."/>
            <person name="McGinnis K."/>
            <person name="Medlin L.K."/>
            <person name="Montsant A."/>
            <person name="Oudot-Le Secq M.P."/>
            <person name="Napoli C."/>
            <person name="Obornik M."/>
            <person name="Parker M.S."/>
            <person name="Petit J.L."/>
            <person name="Porcel B.M."/>
            <person name="Poulsen N."/>
            <person name="Robison M."/>
            <person name="Rychlewski L."/>
            <person name="Rynearson T.A."/>
            <person name="Schmutz J."/>
            <person name="Shapiro H."/>
            <person name="Siaut M."/>
            <person name="Stanley M."/>
            <person name="Sussman M.R."/>
            <person name="Taylor A.R."/>
            <person name="Vardi A."/>
            <person name="von Dassow P."/>
            <person name="Vyverman W."/>
            <person name="Willis A."/>
            <person name="Wyrwicz L.S."/>
            <person name="Rokhsar D.S."/>
            <person name="Weissenbach J."/>
            <person name="Armbrust E.V."/>
            <person name="Green B.R."/>
            <person name="Van de Peer Y."/>
            <person name="Grigoriev I.V."/>
        </authorList>
    </citation>
    <scope>NUCLEOTIDE SEQUENCE [LARGE SCALE GENOMIC DNA]</scope>
    <source>
        <strain evidence="2 3">CCMP1335</strain>
    </source>
</reference>
<dbReference type="InParanoid" id="B8LE76"/>
<dbReference type="GeneID" id="7447346"/>
<dbReference type="eggNOG" id="ENOG502TAQ1">
    <property type="taxonomic scope" value="Eukaryota"/>
</dbReference>
<reference evidence="2 3" key="1">
    <citation type="journal article" date="2004" name="Science">
        <title>The genome of the diatom Thalassiosira pseudonana: ecology, evolution, and metabolism.</title>
        <authorList>
            <person name="Armbrust E.V."/>
            <person name="Berges J.A."/>
            <person name="Bowler C."/>
            <person name="Green B.R."/>
            <person name="Martinez D."/>
            <person name="Putnam N.H."/>
            <person name="Zhou S."/>
            <person name="Allen A.E."/>
            <person name="Apt K.E."/>
            <person name="Bechner M."/>
            <person name="Brzezinski M.A."/>
            <person name="Chaal B.K."/>
            <person name="Chiovitti A."/>
            <person name="Davis A.K."/>
            <person name="Demarest M.S."/>
            <person name="Detter J.C."/>
            <person name="Glavina T."/>
            <person name="Goodstein D."/>
            <person name="Hadi M.Z."/>
            <person name="Hellsten U."/>
            <person name="Hildebrand M."/>
            <person name="Jenkins B.D."/>
            <person name="Jurka J."/>
            <person name="Kapitonov V.V."/>
            <person name="Kroger N."/>
            <person name="Lau W.W."/>
            <person name="Lane T.W."/>
            <person name="Larimer F.W."/>
            <person name="Lippmeier J.C."/>
            <person name="Lucas S."/>
            <person name="Medina M."/>
            <person name="Montsant A."/>
            <person name="Obornik M."/>
            <person name="Parker M.S."/>
            <person name="Palenik B."/>
            <person name="Pazour G.J."/>
            <person name="Richardson P.M."/>
            <person name="Rynearson T.A."/>
            <person name="Saito M.A."/>
            <person name="Schwartz D.C."/>
            <person name="Thamatrakoln K."/>
            <person name="Valentin K."/>
            <person name="Vardi A."/>
            <person name="Wilkerson F.P."/>
            <person name="Rokhsar D.S."/>
        </authorList>
    </citation>
    <scope>NUCLEOTIDE SEQUENCE [LARGE SCALE GENOMIC DNA]</scope>
    <source>
        <strain evidence="2 3">CCMP1335</strain>
    </source>
</reference>
<dbReference type="PaxDb" id="35128-Thapsdraft1802"/>